<name>A0A1H5EXN7_9BRAD</name>
<feature type="binding site" evidence="2">
    <location>
        <position position="46"/>
    </location>
    <ligand>
        <name>a divalent metal cation</name>
        <dbReference type="ChEBI" id="CHEBI:60240"/>
    </ligand>
</feature>
<proteinExistence type="predicted"/>
<dbReference type="GO" id="GO:0046872">
    <property type="term" value="F:metal ion binding"/>
    <property type="evidence" value="ECO:0007669"/>
    <property type="project" value="UniProtKB-KW"/>
</dbReference>
<feature type="domain" description="SMP-30/Gluconolactonase/LRE-like region" evidence="3">
    <location>
        <begin position="46"/>
        <end position="284"/>
    </location>
</feature>
<feature type="binding site" evidence="2">
    <location>
        <position position="178"/>
    </location>
    <ligand>
        <name>a divalent metal cation</name>
        <dbReference type="ChEBI" id="CHEBI:60240"/>
    </ligand>
</feature>
<dbReference type="RefSeq" id="WP_171944989.1">
    <property type="nucleotide sequence ID" value="NZ_FNTI01000001.1"/>
</dbReference>
<sequence>MMYLETPPKLIPTEVFSAMPAEFRRPVRTEWADANRPGAITDCFIEGPSFDADGNLYIVDIPFGRIFKITPDRKWSLVVEYDGWPNGLKIARDGRILVADYRNGIMELDARAGRMQNVLRSRNSESFRGCNDLHIASNGDIYFTDQGQTGLHDPTGRVYRLKTDGRLDCLLDTGISPNGLVLDPHEAVLFVAMTRDNAVWRMPFMKDGSVSKVGRFCSTFGPSGPDGMTMDKAGRLFVAHASLGHVFVFAPNGELIARIKSCAGQSCTNVAIGGKDLDRLYITESVTGTVLVADISGLDG</sequence>
<accession>A0A1H5EXN7</accession>
<evidence type="ECO:0000313" key="4">
    <source>
        <dbReference type="EMBL" id="SED95885.1"/>
    </source>
</evidence>
<dbReference type="InterPro" id="IPR051262">
    <property type="entry name" value="SMP-30/CGR1_Lactonase"/>
</dbReference>
<feature type="binding site" evidence="2">
    <location>
        <position position="131"/>
    </location>
    <ligand>
        <name>substrate</name>
    </ligand>
</feature>
<feature type="binding site" evidence="2">
    <location>
        <position position="226"/>
    </location>
    <ligand>
        <name>a divalent metal cation</name>
        <dbReference type="ChEBI" id="CHEBI:60240"/>
    </ligand>
</feature>
<dbReference type="PANTHER" id="PTHR47572">
    <property type="entry name" value="LIPOPROTEIN-RELATED"/>
    <property type="match status" value="1"/>
</dbReference>
<dbReference type="InterPro" id="IPR013658">
    <property type="entry name" value="SGL"/>
</dbReference>
<dbReference type="PANTHER" id="PTHR47572:SF5">
    <property type="entry name" value="BLR2277 PROTEIN"/>
    <property type="match status" value="1"/>
</dbReference>
<keyword evidence="2" id="KW-0862">Zinc</keyword>
<dbReference type="Pfam" id="PF08450">
    <property type="entry name" value="SGL"/>
    <property type="match status" value="1"/>
</dbReference>
<reference evidence="4 5" key="1">
    <citation type="submission" date="2016-10" db="EMBL/GenBank/DDBJ databases">
        <authorList>
            <person name="de Groot N.N."/>
        </authorList>
    </citation>
    <scope>NUCLEOTIDE SEQUENCE [LARGE SCALE GENOMIC DNA]</scope>
    <source>
        <strain evidence="4 5">GAS522</strain>
    </source>
</reference>
<feature type="active site" description="Proton donor/acceptor" evidence="1">
    <location>
        <position position="226"/>
    </location>
</feature>
<evidence type="ECO:0000259" key="3">
    <source>
        <dbReference type="Pfam" id="PF08450"/>
    </source>
</evidence>
<dbReference type="PRINTS" id="PR01790">
    <property type="entry name" value="SMP30FAMILY"/>
</dbReference>
<dbReference type="AlphaFoldDB" id="A0A1H5EXN7"/>
<dbReference type="SUPFAM" id="SSF63829">
    <property type="entry name" value="Calcium-dependent phosphotriesterase"/>
    <property type="match status" value="1"/>
</dbReference>
<evidence type="ECO:0000313" key="5">
    <source>
        <dbReference type="Proteomes" id="UP000183208"/>
    </source>
</evidence>
<dbReference type="Gene3D" id="2.120.10.30">
    <property type="entry name" value="TolB, C-terminal domain"/>
    <property type="match status" value="1"/>
</dbReference>
<organism evidence="4 5">
    <name type="scientific">Bradyrhizobium lablabi</name>
    <dbReference type="NCBI Taxonomy" id="722472"/>
    <lineage>
        <taxon>Bacteria</taxon>
        <taxon>Pseudomonadati</taxon>
        <taxon>Pseudomonadota</taxon>
        <taxon>Alphaproteobacteria</taxon>
        <taxon>Hyphomicrobiales</taxon>
        <taxon>Nitrobacteraceae</taxon>
        <taxon>Bradyrhizobium</taxon>
    </lineage>
</organism>
<evidence type="ECO:0000256" key="2">
    <source>
        <dbReference type="PIRSR" id="PIRSR605511-2"/>
    </source>
</evidence>
<keyword evidence="2" id="KW-0479">Metal-binding</keyword>
<dbReference type="EMBL" id="FNTI01000001">
    <property type="protein sequence ID" value="SED95885.1"/>
    <property type="molecule type" value="Genomic_DNA"/>
</dbReference>
<dbReference type="InterPro" id="IPR011042">
    <property type="entry name" value="6-blade_b-propeller_TolB-like"/>
</dbReference>
<evidence type="ECO:0000256" key="1">
    <source>
        <dbReference type="PIRSR" id="PIRSR605511-1"/>
    </source>
</evidence>
<gene>
    <name evidence="4" type="ORF">SAMN05444171_5788</name>
</gene>
<dbReference type="Proteomes" id="UP000183208">
    <property type="component" value="Unassembled WGS sequence"/>
</dbReference>
<dbReference type="InterPro" id="IPR005511">
    <property type="entry name" value="SMP-30"/>
</dbReference>
<protein>
    <submittedName>
        <fullName evidence="4">Gluconolactonase</fullName>
    </submittedName>
</protein>
<comment type="cofactor">
    <cofactor evidence="2">
        <name>Zn(2+)</name>
        <dbReference type="ChEBI" id="CHEBI:29105"/>
    </cofactor>
    <text evidence="2">Binds 1 divalent metal cation per subunit.</text>
</comment>